<dbReference type="EMBL" id="JAUDFV010000146">
    <property type="protein sequence ID" value="KAL2720523.1"/>
    <property type="molecule type" value="Genomic_DNA"/>
</dbReference>
<dbReference type="AlphaFoldDB" id="A0ABD2AIT5"/>
<keyword evidence="2" id="KW-1185">Reference proteome</keyword>
<gene>
    <name evidence="1" type="ORF">V1478_010099</name>
</gene>
<comment type="caution">
    <text evidence="1">The sequence shown here is derived from an EMBL/GenBank/DDBJ whole genome shotgun (WGS) entry which is preliminary data.</text>
</comment>
<name>A0ABD2AIT5_VESSQ</name>
<accession>A0ABD2AIT5</accession>
<dbReference type="Proteomes" id="UP001607302">
    <property type="component" value="Unassembled WGS sequence"/>
</dbReference>
<organism evidence="1 2">
    <name type="scientific">Vespula squamosa</name>
    <name type="common">Southern yellow jacket</name>
    <name type="synonym">Wasp</name>
    <dbReference type="NCBI Taxonomy" id="30214"/>
    <lineage>
        <taxon>Eukaryota</taxon>
        <taxon>Metazoa</taxon>
        <taxon>Ecdysozoa</taxon>
        <taxon>Arthropoda</taxon>
        <taxon>Hexapoda</taxon>
        <taxon>Insecta</taxon>
        <taxon>Pterygota</taxon>
        <taxon>Neoptera</taxon>
        <taxon>Endopterygota</taxon>
        <taxon>Hymenoptera</taxon>
        <taxon>Apocrita</taxon>
        <taxon>Aculeata</taxon>
        <taxon>Vespoidea</taxon>
        <taxon>Vespidae</taxon>
        <taxon>Vespinae</taxon>
        <taxon>Vespula</taxon>
    </lineage>
</organism>
<protein>
    <submittedName>
        <fullName evidence="1">Uncharacterized protein</fullName>
    </submittedName>
</protein>
<reference evidence="1 2" key="1">
    <citation type="journal article" date="2024" name="Ann. Entomol. Soc. Am.">
        <title>Genomic analyses of the southern and eastern yellowjacket wasps (Hymenoptera: Vespidae) reveal evolutionary signatures of social life.</title>
        <authorList>
            <person name="Catto M.A."/>
            <person name="Caine P.B."/>
            <person name="Orr S.E."/>
            <person name="Hunt B.G."/>
            <person name="Goodisman M.A.D."/>
        </authorList>
    </citation>
    <scope>NUCLEOTIDE SEQUENCE [LARGE SCALE GENOMIC DNA]</scope>
    <source>
        <strain evidence="1">233</strain>
        <tissue evidence="1">Head and thorax</tissue>
    </source>
</reference>
<evidence type="ECO:0000313" key="2">
    <source>
        <dbReference type="Proteomes" id="UP001607302"/>
    </source>
</evidence>
<proteinExistence type="predicted"/>
<evidence type="ECO:0000313" key="1">
    <source>
        <dbReference type="EMBL" id="KAL2720523.1"/>
    </source>
</evidence>
<sequence>MYLNYVPPLPCWWSGRHLEYGESAHGVSSLRIITAQMKEESSSSSSSGRMLVVQASTKILKHRCNRARSNE</sequence>